<accession>A0AAN6MRA6</accession>
<evidence type="ECO:0000313" key="3">
    <source>
        <dbReference type="Proteomes" id="UP001303889"/>
    </source>
</evidence>
<evidence type="ECO:0008006" key="4">
    <source>
        <dbReference type="Google" id="ProtNLM"/>
    </source>
</evidence>
<reference evidence="2" key="2">
    <citation type="submission" date="2023-05" db="EMBL/GenBank/DDBJ databases">
        <authorList>
            <consortium name="Lawrence Berkeley National Laboratory"/>
            <person name="Steindorff A."/>
            <person name="Hensen N."/>
            <person name="Bonometti L."/>
            <person name="Westerberg I."/>
            <person name="Brannstrom I.O."/>
            <person name="Guillou S."/>
            <person name="Cros-Aarteil S."/>
            <person name="Calhoun S."/>
            <person name="Haridas S."/>
            <person name="Kuo A."/>
            <person name="Mondo S."/>
            <person name="Pangilinan J."/>
            <person name="Riley R."/>
            <person name="Labutti K."/>
            <person name="Andreopoulos B."/>
            <person name="Lipzen A."/>
            <person name="Chen C."/>
            <person name="Yanf M."/>
            <person name="Daum C."/>
            <person name="Ng V."/>
            <person name="Clum A."/>
            <person name="Ohm R."/>
            <person name="Martin F."/>
            <person name="Silar P."/>
            <person name="Natvig D."/>
            <person name="Lalanne C."/>
            <person name="Gautier V."/>
            <person name="Ament-Velasquez S.L."/>
            <person name="Kruys A."/>
            <person name="Hutchinson M.I."/>
            <person name="Powell A.J."/>
            <person name="Barry K."/>
            <person name="Miller A.N."/>
            <person name="Grigoriev I.V."/>
            <person name="Debuchy R."/>
            <person name="Gladieux P."/>
            <person name="Thoren M.H."/>
            <person name="Johannesson H."/>
        </authorList>
    </citation>
    <scope>NUCLEOTIDE SEQUENCE</scope>
    <source>
        <strain evidence="2">CBS 103.79</strain>
    </source>
</reference>
<organism evidence="2 3">
    <name type="scientific">Staphylotrichum tortipilum</name>
    <dbReference type="NCBI Taxonomy" id="2831512"/>
    <lineage>
        <taxon>Eukaryota</taxon>
        <taxon>Fungi</taxon>
        <taxon>Dikarya</taxon>
        <taxon>Ascomycota</taxon>
        <taxon>Pezizomycotina</taxon>
        <taxon>Sordariomycetes</taxon>
        <taxon>Sordariomycetidae</taxon>
        <taxon>Sordariales</taxon>
        <taxon>Chaetomiaceae</taxon>
        <taxon>Staphylotrichum</taxon>
    </lineage>
</organism>
<dbReference type="EMBL" id="MU855351">
    <property type="protein sequence ID" value="KAK3905656.1"/>
    <property type="molecule type" value="Genomic_DNA"/>
</dbReference>
<comment type="caution">
    <text evidence="2">The sequence shown here is derived from an EMBL/GenBank/DDBJ whole genome shotgun (WGS) entry which is preliminary data.</text>
</comment>
<reference evidence="2" key="1">
    <citation type="journal article" date="2023" name="Mol. Phylogenet. Evol.">
        <title>Genome-scale phylogeny and comparative genomics of the fungal order Sordariales.</title>
        <authorList>
            <person name="Hensen N."/>
            <person name="Bonometti L."/>
            <person name="Westerberg I."/>
            <person name="Brannstrom I.O."/>
            <person name="Guillou S."/>
            <person name="Cros-Aarteil S."/>
            <person name="Calhoun S."/>
            <person name="Haridas S."/>
            <person name="Kuo A."/>
            <person name="Mondo S."/>
            <person name="Pangilinan J."/>
            <person name="Riley R."/>
            <person name="LaButti K."/>
            <person name="Andreopoulos B."/>
            <person name="Lipzen A."/>
            <person name="Chen C."/>
            <person name="Yan M."/>
            <person name="Daum C."/>
            <person name="Ng V."/>
            <person name="Clum A."/>
            <person name="Steindorff A."/>
            <person name="Ohm R.A."/>
            <person name="Martin F."/>
            <person name="Silar P."/>
            <person name="Natvig D.O."/>
            <person name="Lalanne C."/>
            <person name="Gautier V."/>
            <person name="Ament-Velasquez S.L."/>
            <person name="Kruys A."/>
            <person name="Hutchinson M.I."/>
            <person name="Powell A.J."/>
            <person name="Barry K."/>
            <person name="Miller A.N."/>
            <person name="Grigoriev I.V."/>
            <person name="Debuchy R."/>
            <person name="Gladieux P."/>
            <person name="Hiltunen Thoren M."/>
            <person name="Johannesson H."/>
        </authorList>
    </citation>
    <scope>NUCLEOTIDE SEQUENCE</scope>
    <source>
        <strain evidence="2">CBS 103.79</strain>
    </source>
</reference>
<keyword evidence="1" id="KW-1133">Transmembrane helix</keyword>
<feature type="transmembrane region" description="Helical" evidence="1">
    <location>
        <begin position="12"/>
        <end position="33"/>
    </location>
</feature>
<proteinExistence type="predicted"/>
<gene>
    <name evidence="2" type="ORF">C8A05DRAFT_30540</name>
</gene>
<sequence length="628" mass="68497">MSDNSSSNGTDTTGVASLAVAIVALVVAVVALVGTTAQVLQQYLATAVGYSNCGRRVMGAWARYTKLIFHPWELRFEVVFSSPEIWVLPADSNFFHNKKGGVVGLQDLPDARPPTYKEIVRDEKTGIADYSASWLALLSTLREMEQQNPGASQENVAPYHRREYFRHRLTVGVTPRTQTLDLMPEGVKKPYATTTLKNVVQLAALMGLHWKEFDRTANRYVADGNGLMMTGSAVPHLGIMFTFACHGWQDFGVDARVIPECDITELCFGIVPSVFIPGLHQLHKKAARAPRALHFLKLGSRREIASTLAVFGCDRDTAAAIASAEHLFPVLFELLAMLTTSIRKRHCPFRTLPNPLPFHWDPSTFSPAKLLDAFARHLEHPHAIEISTALSAADPALRYYVETLPKLSGTGEEEIRVQRLHDAIEWCTAWLRAWEAARSAEVVFVVRAHLEAVAGEVVIGVVLGGGGEGGGGVLGGLGAGMLFGERDSDSDTAAGFGAAGDIDRGGASQKAAAAGASSASPSPAAHEGGREARLIELYFRVVPPRIVMEMRELRQLMEKAAEGTGGGGLGSARRRREEMQRTETRAVIVWLVVVLRMLCWMNLHTFHPDDVQMSKSDLVDSRLPVYIS</sequence>
<dbReference type="AlphaFoldDB" id="A0AAN6MRA6"/>
<keyword evidence="3" id="KW-1185">Reference proteome</keyword>
<name>A0AAN6MRA6_9PEZI</name>
<dbReference type="Proteomes" id="UP001303889">
    <property type="component" value="Unassembled WGS sequence"/>
</dbReference>
<evidence type="ECO:0000313" key="2">
    <source>
        <dbReference type="EMBL" id="KAK3905656.1"/>
    </source>
</evidence>
<protein>
    <recommendedName>
        <fullName evidence="4">Modin</fullName>
    </recommendedName>
</protein>
<keyword evidence="1" id="KW-0472">Membrane</keyword>
<evidence type="ECO:0000256" key="1">
    <source>
        <dbReference type="SAM" id="Phobius"/>
    </source>
</evidence>
<keyword evidence="1" id="KW-0812">Transmembrane</keyword>